<feature type="domain" description="D-alanyl-D-alanine carboxypeptidase-like core" evidence="3">
    <location>
        <begin position="375"/>
        <end position="496"/>
    </location>
</feature>
<evidence type="ECO:0000256" key="1">
    <source>
        <dbReference type="SAM" id="MobiDB-lite"/>
    </source>
</evidence>
<dbReference type="PANTHER" id="PTHR34385:SF1">
    <property type="entry name" value="PEPTIDOGLYCAN L-ALANYL-D-GLUTAMATE ENDOPEPTIDASE CWLK"/>
    <property type="match status" value="1"/>
</dbReference>
<dbReference type="InterPro" id="IPR003709">
    <property type="entry name" value="VanY-like_core_dom"/>
</dbReference>
<evidence type="ECO:0000259" key="3">
    <source>
        <dbReference type="Pfam" id="PF02557"/>
    </source>
</evidence>
<dbReference type="Gene3D" id="3.30.1380.10">
    <property type="match status" value="1"/>
</dbReference>
<dbReference type="GO" id="GO:0008233">
    <property type="term" value="F:peptidase activity"/>
    <property type="evidence" value="ECO:0007669"/>
    <property type="project" value="InterPro"/>
</dbReference>
<gene>
    <name evidence="4" type="ORF">P0Y48_01925</name>
</gene>
<feature type="chain" id="PRO_5042615219" evidence="2">
    <location>
        <begin position="29"/>
        <end position="520"/>
    </location>
</feature>
<evidence type="ECO:0000313" key="5">
    <source>
        <dbReference type="Proteomes" id="UP001213972"/>
    </source>
</evidence>
<dbReference type="Pfam" id="PF02557">
    <property type="entry name" value="VanY"/>
    <property type="match status" value="1"/>
</dbReference>
<reference evidence="4" key="1">
    <citation type="submission" date="2023-03" db="EMBL/GenBank/DDBJ databases">
        <title>Andean soil-derived lignocellulolytic bacterial consortium as a source of novel taxa and putative plastic-active enzymes.</title>
        <authorList>
            <person name="Diaz-Garcia L."/>
            <person name="Chuvochina M."/>
            <person name="Feuerriegel G."/>
            <person name="Bunk B."/>
            <person name="Sproer C."/>
            <person name="Streit W.R."/>
            <person name="Rodriguez L.M."/>
            <person name="Overmann J."/>
            <person name="Jimenez D.J."/>
        </authorList>
    </citation>
    <scope>NUCLEOTIDE SEQUENCE</scope>
    <source>
        <strain evidence="4">MAG 4610</strain>
    </source>
</reference>
<feature type="compositionally biased region" description="Pro residues" evidence="1">
    <location>
        <begin position="52"/>
        <end position="73"/>
    </location>
</feature>
<proteinExistence type="predicted"/>
<name>A0AAJ5W454_9MICO</name>
<keyword evidence="2" id="KW-0732">Signal</keyword>
<dbReference type="Proteomes" id="UP001213972">
    <property type="component" value="Chromosome"/>
</dbReference>
<feature type="signal peptide" evidence="2">
    <location>
        <begin position="1"/>
        <end position="28"/>
    </location>
</feature>
<dbReference type="InterPro" id="IPR058193">
    <property type="entry name" value="VanY/YodJ_core_dom"/>
</dbReference>
<dbReference type="CDD" id="cd14852">
    <property type="entry name" value="LD-carboxypeptidase"/>
    <property type="match status" value="1"/>
</dbReference>
<feature type="region of interest" description="Disordered" evidence="1">
    <location>
        <begin position="27"/>
        <end position="73"/>
    </location>
</feature>
<evidence type="ECO:0000313" key="4">
    <source>
        <dbReference type="EMBL" id="WEK13995.1"/>
    </source>
</evidence>
<dbReference type="AlphaFoldDB" id="A0AAJ5W454"/>
<dbReference type="EMBL" id="CP119321">
    <property type="protein sequence ID" value="WEK13995.1"/>
    <property type="molecule type" value="Genomic_DNA"/>
</dbReference>
<dbReference type="SUPFAM" id="SSF55166">
    <property type="entry name" value="Hedgehog/DD-peptidase"/>
    <property type="match status" value="1"/>
</dbReference>
<dbReference type="GO" id="GO:0006508">
    <property type="term" value="P:proteolysis"/>
    <property type="evidence" value="ECO:0007669"/>
    <property type="project" value="InterPro"/>
</dbReference>
<dbReference type="InterPro" id="IPR052179">
    <property type="entry name" value="DD-CPase-like"/>
</dbReference>
<protein>
    <submittedName>
        <fullName evidence="4">M15 family metallopeptidase</fullName>
    </submittedName>
</protein>
<accession>A0AAJ5W454</accession>
<evidence type="ECO:0000256" key="2">
    <source>
        <dbReference type="SAM" id="SignalP"/>
    </source>
</evidence>
<organism evidence="4 5">
    <name type="scientific">Candidatus Microbacterium phytovorans</name>
    <dbReference type="NCBI Taxonomy" id="3121374"/>
    <lineage>
        <taxon>Bacteria</taxon>
        <taxon>Bacillati</taxon>
        <taxon>Actinomycetota</taxon>
        <taxon>Actinomycetes</taxon>
        <taxon>Micrococcales</taxon>
        <taxon>Microbacteriaceae</taxon>
        <taxon>Microbacterium</taxon>
    </lineage>
</organism>
<sequence length="520" mass="56878">MTTTVRGRLLAVGTALVVALSLVPPAAADEGEPVPSPSVTETIAPDESPAPTNWPTPTPTPTPTATPSPTPTPAPAPTVYGYYSLPWTTTVYQSWTNGTVKEISQAAWKATGVAKKPAPVRFVKTSWSDSRYALIVFPQRAGDTKVDRVRTLTATQYRAAGAPRVSTVPHVPTSTYSRYASSSTDRYVRTPDGIRHKLTASQYRAAGAPALKIVYGGYYRARWSSNIYFVSSSGTKRAVSSTQYAAAGRPRVAIAPTVYVKTSYSPVHALMTWPHKKGDRSVDQVVRLTSAQYAKIGKPKAEVRPRVPGDSFVRLSIGTTIYHRSRGYLTPVTRAQWKAAGSPTVRTVSPSKPMYIRDLLIVNKSLPLPSTFGNGLRPELTSAFSKMRAAAARDGVSLWIISGFRSYASQKSVYASKIRQYGFEMAEKRSARPGHSEHQTGLAIDVNSISQAWGDSRAGRWVAKNAHRYGFIVRYPKGKTSFTGYSYEPWHLRHVGVEVATHLYKNALTLDEYLGVPSRY</sequence>
<dbReference type="PANTHER" id="PTHR34385">
    <property type="entry name" value="D-ALANYL-D-ALANINE CARBOXYPEPTIDASE"/>
    <property type="match status" value="1"/>
</dbReference>
<dbReference type="InterPro" id="IPR009045">
    <property type="entry name" value="Zn_M74/Hedgehog-like"/>
</dbReference>